<keyword evidence="13 15" id="KW-0234">DNA repair</keyword>
<keyword evidence="3 15" id="KW-0515">Mutator protein</keyword>
<dbReference type="Pfam" id="PF00817">
    <property type="entry name" value="IMS"/>
    <property type="match status" value="1"/>
</dbReference>
<comment type="subunit">
    <text evidence="15">Monomer.</text>
</comment>
<organism evidence="17 18">
    <name type="scientific">Flavilitoribacter nigricans (strain ATCC 23147 / DSM 23189 / NBRC 102662 / NCIMB 1420 / SS-2)</name>
    <name type="common">Lewinella nigricans</name>
    <dbReference type="NCBI Taxonomy" id="1122177"/>
    <lineage>
        <taxon>Bacteria</taxon>
        <taxon>Pseudomonadati</taxon>
        <taxon>Bacteroidota</taxon>
        <taxon>Saprospiria</taxon>
        <taxon>Saprospirales</taxon>
        <taxon>Lewinellaceae</taxon>
        <taxon>Flavilitoribacter</taxon>
    </lineage>
</organism>
<evidence type="ECO:0000256" key="10">
    <source>
        <dbReference type="ARBA" id="ARBA00022842"/>
    </source>
</evidence>
<evidence type="ECO:0000256" key="6">
    <source>
        <dbReference type="ARBA" id="ARBA00022695"/>
    </source>
</evidence>
<sequence length="382" mass="43963">MYQRAVLHLDMDTFFVSVERKYNSELLQRPVIIGGGSNRGVVSSSSYEARRFGVRSGMPMALARRFCPEAVYLRGDMDLYSRESRLITDIITEQAPVFSKNSIDEFDIDLSGMDRYLGVCKWSRELRHRIMRESGLPVSSGISANRFVSKMATNAAKPCNEKQIPPGDERPFLAPIHIAKMHGVGEVNARKLIYMGIRHIGTLSKIPRRLLQREFGKYGDYLWERANGIDPSVITPYRREKSISRERTFQTDSIDPVFLRAQLLDMCSRLGFQLRDAGKLASCVTVKIRYSDFQTYTQQRKIPYTANDRDLRRQVEELFRKLYQRRQRVRLVGVKLSGLVSGSFQISLLDDTAKEIELLLAMDRIRKRFGETAVRYCDAMMV</sequence>
<dbReference type="PROSITE" id="PS50173">
    <property type="entry name" value="UMUC"/>
    <property type="match status" value="1"/>
</dbReference>
<feature type="site" description="Substrate discrimination" evidence="15">
    <location>
        <position position="15"/>
    </location>
</feature>
<feature type="binding site" evidence="15">
    <location>
        <position position="104"/>
    </location>
    <ligand>
        <name>Mg(2+)</name>
        <dbReference type="ChEBI" id="CHEBI:18420"/>
    </ligand>
</feature>
<evidence type="ECO:0000256" key="11">
    <source>
        <dbReference type="ARBA" id="ARBA00022932"/>
    </source>
</evidence>
<keyword evidence="7 15" id="KW-0235">DNA replication</keyword>
<dbReference type="PANTHER" id="PTHR11076:SF33">
    <property type="entry name" value="DNA POLYMERASE KAPPA"/>
    <property type="match status" value="1"/>
</dbReference>
<comment type="catalytic activity">
    <reaction evidence="14 15">
        <text>DNA(n) + a 2'-deoxyribonucleoside 5'-triphosphate = DNA(n+1) + diphosphate</text>
        <dbReference type="Rhea" id="RHEA:22508"/>
        <dbReference type="Rhea" id="RHEA-COMP:17339"/>
        <dbReference type="Rhea" id="RHEA-COMP:17340"/>
        <dbReference type="ChEBI" id="CHEBI:33019"/>
        <dbReference type="ChEBI" id="CHEBI:61560"/>
        <dbReference type="ChEBI" id="CHEBI:173112"/>
        <dbReference type="EC" id="2.7.7.7"/>
    </reaction>
</comment>
<evidence type="ECO:0000256" key="8">
    <source>
        <dbReference type="ARBA" id="ARBA00022723"/>
    </source>
</evidence>
<dbReference type="SUPFAM" id="SSF56672">
    <property type="entry name" value="DNA/RNA polymerases"/>
    <property type="match status" value="1"/>
</dbReference>
<evidence type="ECO:0000259" key="16">
    <source>
        <dbReference type="PROSITE" id="PS50173"/>
    </source>
</evidence>
<dbReference type="InterPro" id="IPR036775">
    <property type="entry name" value="DNA_pol_Y-fam_lit_finger_sf"/>
</dbReference>
<comment type="cofactor">
    <cofactor evidence="15">
        <name>Mg(2+)</name>
        <dbReference type="ChEBI" id="CHEBI:18420"/>
    </cofactor>
    <text evidence="15">Binds 2 magnesium ions per subunit.</text>
</comment>
<dbReference type="RefSeq" id="WP_099154803.1">
    <property type="nucleotide sequence ID" value="NZ_PDUD01000049.1"/>
</dbReference>
<dbReference type="AlphaFoldDB" id="A0A2D0MZW3"/>
<dbReference type="Gene3D" id="1.10.150.20">
    <property type="entry name" value="5' to 3' exonuclease, C-terminal subdomain"/>
    <property type="match status" value="1"/>
</dbReference>
<evidence type="ECO:0000256" key="7">
    <source>
        <dbReference type="ARBA" id="ARBA00022705"/>
    </source>
</evidence>
<dbReference type="Gene3D" id="3.40.1170.60">
    <property type="match status" value="1"/>
</dbReference>
<keyword evidence="6 15" id="KW-0548">Nucleotidyltransferase</keyword>
<proteinExistence type="inferred from homology"/>
<evidence type="ECO:0000256" key="13">
    <source>
        <dbReference type="ARBA" id="ARBA00023204"/>
    </source>
</evidence>
<dbReference type="NCBIfam" id="NF002677">
    <property type="entry name" value="PRK02406.1"/>
    <property type="match status" value="1"/>
</dbReference>
<dbReference type="GO" id="GO:0042276">
    <property type="term" value="P:error-prone translesion synthesis"/>
    <property type="evidence" value="ECO:0007669"/>
    <property type="project" value="TreeGrafter"/>
</dbReference>
<accession>A0A2D0MZW3</accession>
<dbReference type="InterPro" id="IPR043502">
    <property type="entry name" value="DNA/RNA_pol_sf"/>
</dbReference>
<dbReference type="GO" id="GO:0003887">
    <property type="term" value="F:DNA-directed DNA polymerase activity"/>
    <property type="evidence" value="ECO:0007669"/>
    <property type="project" value="UniProtKB-UniRule"/>
</dbReference>
<evidence type="ECO:0000256" key="15">
    <source>
        <dbReference type="HAMAP-Rule" id="MF_01113"/>
    </source>
</evidence>
<dbReference type="GO" id="GO:0000287">
    <property type="term" value="F:magnesium ion binding"/>
    <property type="evidence" value="ECO:0007669"/>
    <property type="project" value="UniProtKB-UniRule"/>
</dbReference>
<feature type="active site" evidence="15">
    <location>
        <position position="105"/>
    </location>
</feature>
<keyword evidence="4 15" id="KW-0963">Cytoplasm</keyword>
<keyword evidence="11 15" id="KW-0239">DNA-directed DNA polymerase</keyword>
<keyword evidence="9 15" id="KW-0227">DNA damage</keyword>
<dbReference type="GO" id="GO:0003684">
    <property type="term" value="F:damaged DNA binding"/>
    <property type="evidence" value="ECO:0007669"/>
    <property type="project" value="InterPro"/>
</dbReference>
<dbReference type="HAMAP" id="MF_01113">
    <property type="entry name" value="DNApol_IV"/>
    <property type="match status" value="1"/>
</dbReference>
<protein>
    <recommendedName>
        <fullName evidence="15">DNA polymerase IV</fullName>
        <shortName evidence="15">Pol IV</shortName>
        <ecNumber evidence="15">2.7.7.7</ecNumber>
    </recommendedName>
</protein>
<reference evidence="17 18" key="1">
    <citation type="submission" date="2017-10" db="EMBL/GenBank/DDBJ databases">
        <title>The draft genome sequence of Lewinella nigricans NBRC 102662.</title>
        <authorList>
            <person name="Wang K."/>
        </authorList>
    </citation>
    <scope>NUCLEOTIDE SEQUENCE [LARGE SCALE GENOMIC DNA]</scope>
    <source>
        <strain evidence="17 18">NBRC 102662</strain>
    </source>
</reference>
<dbReference type="SUPFAM" id="SSF100879">
    <property type="entry name" value="Lesion bypass DNA polymerase (Y-family), little finger domain"/>
    <property type="match status" value="1"/>
</dbReference>
<evidence type="ECO:0000256" key="2">
    <source>
        <dbReference type="ARBA" id="ARBA00010945"/>
    </source>
</evidence>
<dbReference type="InterPro" id="IPR017961">
    <property type="entry name" value="DNA_pol_Y-fam_little_finger"/>
</dbReference>
<dbReference type="GO" id="GO:0009432">
    <property type="term" value="P:SOS response"/>
    <property type="evidence" value="ECO:0007669"/>
    <property type="project" value="TreeGrafter"/>
</dbReference>
<dbReference type="GO" id="GO:0005829">
    <property type="term" value="C:cytosol"/>
    <property type="evidence" value="ECO:0007669"/>
    <property type="project" value="TreeGrafter"/>
</dbReference>
<dbReference type="OrthoDB" id="9808813at2"/>
<name>A0A2D0MZW3_FLAN2</name>
<evidence type="ECO:0000256" key="4">
    <source>
        <dbReference type="ARBA" id="ARBA00022490"/>
    </source>
</evidence>
<keyword evidence="8 15" id="KW-0479">Metal-binding</keyword>
<evidence type="ECO:0000313" key="18">
    <source>
        <dbReference type="Proteomes" id="UP000223913"/>
    </source>
</evidence>
<dbReference type="Proteomes" id="UP000223913">
    <property type="component" value="Unassembled WGS sequence"/>
</dbReference>
<dbReference type="InterPro" id="IPR050116">
    <property type="entry name" value="DNA_polymerase-Y"/>
</dbReference>
<dbReference type="EC" id="2.7.7.7" evidence="15"/>
<keyword evidence="10 15" id="KW-0460">Magnesium</keyword>
<comment type="caution">
    <text evidence="17">The sequence shown here is derived from an EMBL/GenBank/DDBJ whole genome shotgun (WGS) entry which is preliminary data.</text>
</comment>
<comment type="function">
    <text evidence="15">Poorly processive, error-prone DNA polymerase involved in untargeted mutagenesis. Copies undamaged DNA at stalled replication forks, which arise in vivo from mismatched or misaligned primer ends. These misaligned primers can be extended by PolIV. Exhibits no 3'-5' exonuclease (proofreading) activity. May be involved in translesional synthesis, in conjunction with the beta clamp from PolIII.</text>
</comment>
<keyword evidence="18" id="KW-1185">Reference proteome</keyword>
<dbReference type="InterPro" id="IPR022880">
    <property type="entry name" value="DNApol_IV"/>
</dbReference>
<comment type="subcellular location">
    <subcellularLocation>
        <location evidence="1 15">Cytoplasm</location>
    </subcellularLocation>
</comment>
<dbReference type="Pfam" id="PF21999">
    <property type="entry name" value="IMS_HHH_1"/>
    <property type="match status" value="1"/>
</dbReference>
<evidence type="ECO:0000256" key="9">
    <source>
        <dbReference type="ARBA" id="ARBA00022763"/>
    </source>
</evidence>
<evidence type="ECO:0000313" key="17">
    <source>
        <dbReference type="EMBL" id="PHN01757.1"/>
    </source>
</evidence>
<dbReference type="CDD" id="cd03586">
    <property type="entry name" value="PolY_Pol_IV_kappa"/>
    <property type="match status" value="1"/>
</dbReference>
<evidence type="ECO:0000256" key="3">
    <source>
        <dbReference type="ARBA" id="ARBA00022457"/>
    </source>
</evidence>
<dbReference type="GO" id="GO:0006261">
    <property type="term" value="P:DNA-templated DNA replication"/>
    <property type="evidence" value="ECO:0007669"/>
    <property type="project" value="UniProtKB-UniRule"/>
</dbReference>
<evidence type="ECO:0000256" key="14">
    <source>
        <dbReference type="ARBA" id="ARBA00049244"/>
    </source>
</evidence>
<keyword evidence="12 15" id="KW-0238">DNA-binding</keyword>
<dbReference type="EMBL" id="PDUD01000049">
    <property type="protein sequence ID" value="PHN01757.1"/>
    <property type="molecule type" value="Genomic_DNA"/>
</dbReference>
<keyword evidence="5 15" id="KW-0808">Transferase</keyword>
<dbReference type="GO" id="GO:0006281">
    <property type="term" value="P:DNA repair"/>
    <property type="evidence" value="ECO:0007669"/>
    <property type="project" value="UniProtKB-UniRule"/>
</dbReference>
<evidence type="ECO:0000256" key="12">
    <source>
        <dbReference type="ARBA" id="ARBA00023125"/>
    </source>
</evidence>
<feature type="binding site" evidence="15">
    <location>
        <position position="10"/>
    </location>
    <ligand>
        <name>Mg(2+)</name>
        <dbReference type="ChEBI" id="CHEBI:18420"/>
    </ligand>
</feature>
<dbReference type="InterPro" id="IPR053848">
    <property type="entry name" value="IMS_HHH_1"/>
</dbReference>
<dbReference type="Gene3D" id="3.30.70.270">
    <property type="match status" value="1"/>
</dbReference>
<dbReference type="InterPro" id="IPR043128">
    <property type="entry name" value="Rev_trsase/Diguanyl_cyclase"/>
</dbReference>
<evidence type="ECO:0000256" key="5">
    <source>
        <dbReference type="ARBA" id="ARBA00022679"/>
    </source>
</evidence>
<evidence type="ECO:0000256" key="1">
    <source>
        <dbReference type="ARBA" id="ARBA00004496"/>
    </source>
</evidence>
<gene>
    <name evidence="15" type="primary">dinB</name>
    <name evidence="17" type="ORF">CRP01_35305</name>
</gene>
<dbReference type="Pfam" id="PF11799">
    <property type="entry name" value="IMS_C"/>
    <property type="match status" value="1"/>
</dbReference>
<dbReference type="InterPro" id="IPR001126">
    <property type="entry name" value="UmuC"/>
</dbReference>
<comment type="similarity">
    <text evidence="2 15">Belongs to the DNA polymerase type-Y family.</text>
</comment>
<dbReference type="PANTHER" id="PTHR11076">
    <property type="entry name" value="DNA REPAIR POLYMERASE UMUC / TRANSFERASE FAMILY MEMBER"/>
    <property type="match status" value="1"/>
</dbReference>
<dbReference type="Gene3D" id="3.30.1490.100">
    <property type="entry name" value="DNA polymerase, Y-family, little finger domain"/>
    <property type="match status" value="1"/>
</dbReference>
<feature type="domain" description="UmuC" evidence="16">
    <location>
        <begin position="6"/>
        <end position="185"/>
    </location>
</feature>